<name>A0A918FTQ2_9ACTN</name>
<reference evidence="1" key="2">
    <citation type="submission" date="2020-09" db="EMBL/GenBank/DDBJ databases">
        <authorList>
            <person name="Sun Q."/>
            <person name="Ohkuma M."/>
        </authorList>
    </citation>
    <scope>NUCLEOTIDE SEQUENCE</scope>
    <source>
        <strain evidence="1">JCM 4386</strain>
    </source>
</reference>
<evidence type="ECO:0000313" key="1">
    <source>
        <dbReference type="EMBL" id="GGR82497.1"/>
    </source>
</evidence>
<dbReference type="AlphaFoldDB" id="A0A918FTQ2"/>
<organism evidence="1 2">
    <name type="scientific">Streptomyces humidus</name>
    <dbReference type="NCBI Taxonomy" id="52259"/>
    <lineage>
        <taxon>Bacteria</taxon>
        <taxon>Bacillati</taxon>
        <taxon>Actinomycetota</taxon>
        <taxon>Actinomycetes</taxon>
        <taxon>Kitasatosporales</taxon>
        <taxon>Streptomycetaceae</taxon>
        <taxon>Streptomyces</taxon>
    </lineage>
</organism>
<evidence type="ECO:0000313" key="2">
    <source>
        <dbReference type="Proteomes" id="UP000606194"/>
    </source>
</evidence>
<comment type="caution">
    <text evidence="1">The sequence shown here is derived from an EMBL/GenBank/DDBJ whole genome shotgun (WGS) entry which is preliminary data.</text>
</comment>
<protein>
    <submittedName>
        <fullName evidence="1">Uncharacterized protein</fullName>
    </submittedName>
</protein>
<reference evidence="1" key="1">
    <citation type="journal article" date="2014" name="Int. J. Syst. Evol. Microbiol.">
        <title>Complete genome sequence of Corynebacterium casei LMG S-19264T (=DSM 44701T), isolated from a smear-ripened cheese.</title>
        <authorList>
            <consortium name="US DOE Joint Genome Institute (JGI-PGF)"/>
            <person name="Walter F."/>
            <person name="Albersmeier A."/>
            <person name="Kalinowski J."/>
            <person name="Ruckert C."/>
        </authorList>
    </citation>
    <scope>NUCLEOTIDE SEQUENCE</scope>
    <source>
        <strain evidence="1">JCM 4386</strain>
    </source>
</reference>
<keyword evidence="2" id="KW-1185">Reference proteome</keyword>
<proteinExistence type="predicted"/>
<accession>A0A918FTQ2</accession>
<sequence>MTDSKITELLARAASGDPEAAAAFMRARALRLHAAERVSASGRAAARRMLRAAS</sequence>
<dbReference type="Proteomes" id="UP000606194">
    <property type="component" value="Unassembled WGS sequence"/>
</dbReference>
<dbReference type="RefSeq" id="WP_181411809.1">
    <property type="nucleotide sequence ID" value="NZ_BMTL01000007.1"/>
</dbReference>
<dbReference type="EMBL" id="BMTL01000007">
    <property type="protein sequence ID" value="GGR82497.1"/>
    <property type="molecule type" value="Genomic_DNA"/>
</dbReference>
<gene>
    <name evidence="1" type="ORF">GCM10010269_22090</name>
</gene>